<sequence>MIIRHIAIGNPTLLIMFTISVIPISPFRLVD</sequence>
<evidence type="ECO:0000256" key="1">
    <source>
        <dbReference type="SAM" id="Phobius"/>
    </source>
</evidence>
<keyword evidence="1" id="KW-0812">Transmembrane</keyword>
<accession>A0A8S5NFH9</accession>
<protein>
    <submittedName>
        <fullName evidence="2">Uncharacterized protein</fullName>
    </submittedName>
</protein>
<feature type="transmembrane region" description="Helical" evidence="1">
    <location>
        <begin position="12"/>
        <end position="30"/>
    </location>
</feature>
<organism evidence="2">
    <name type="scientific">Podoviridae sp. ctKzN3</name>
    <dbReference type="NCBI Taxonomy" id="2826553"/>
    <lineage>
        <taxon>Viruses</taxon>
        <taxon>Duplodnaviria</taxon>
        <taxon>Heunggongvirae</taxon>
        <taxon>Uroviricota</taxon>
        <taxon>Caudoviricetes</taxon>
    </lineage>
</organism>
<reference evidence="2" key="1">
    <citation type="journal article" date="2021" name="Proc. Natl. Acad. Sci. U.S.A.">
        <title>A Catalog of Tens of Thousands of Viruses from Human Metagenomes Reveals Hidden Associations with Chronic Diseases.</title>
        <authorList>
            <person name="Tisza M.J."/>
            <person name="Buck C.B."/>
        </authorList>
    </citation>
    <scope>NUCLEOTIDE SEQUENCE</scope>
    <source>
        <strain evidence="2">CtKzN3</strain>
    </source>
</reference>
<evidence type="ECO:0000313" key="2">
    <source>
        <dbReference type="EMBL" id="DAD93589.1"/>
    </source>
</evidence>
<dbReference type="EMBL" id="BK015163">
    <property type="protein sequence ID" value="DAD93589.1"/>
    <property type="molecule type" value="Genomic_DNA"/>
</dbReference>
<keyword evidence="1" id="KW-1133">Transmembrane helix</keyword>
<name>A0A8S5NFH9_9CAUD</name>
<proteinExistence type="predicted"/>
<keyword evidence="1" id="KW-0472">Membrane</keyword>